<evidence type="ECO:0000313" key="10">
    <source>
        <dbReference type="Proteomes" id="UP000640786"/>
    </source>
</evidence>
<evidence type="ECO:0000313" key="9">
    <source>
        <dbReference type="EMBL" id="MBD7943133.1"/>
    </source>
</evidence>
<evidence type="ECO:0000256" key="4">
    <source>
        <dbReference type="ARBA" id="ARBA00022692"/>
    </source>
</evidence>
<comment type="subcellular location">
    <subcellularLocation>
        <location evidence="1">Cell membrane</location>
        <topology evidence="1">Multi-pass membrane protein</topology>
    </subcellularLocation>
</comment>
<dbReference type="PANTHER" id="PTHR30294:SF29">
    <property type="entry name" value="MULTIDRUG ABC TRANSPORTER PERMEASE YBHS-RELATED"/>
    <property type="match status" value="1"/>
</dbReference>
<gene>
    <name evidence="9" type="primary">esaA</name>
    <name evidence="9" type="ORF">H9650_03300</name>
</gene>
<keyword evidence="6 8" id="KW-0472">Membrane</keyword>
<feature type="transmembrane region" description="Helical" evidence="8">
    <location>
        <begin position="911"/>
        <end position="932"/>
    </location>
</feature>
<feature type="transmembrane region" description="Helical" evidence="8">
    <location>
        <begin position="838"/>
        <end position="860"/>
    </location>
</feature>
<feature type="coiled-coil region" evidence="7">
    <location>
        <begin position="277"/>
        <end position="304"/>
    </location>
</feature>
<evidence type="ECO:0000256" key="3">
    <source>
        <dbReference type="ARBA" id="ARBA00022475"/>
    </source>
</evidence>
<keyword evidence="10" id="KW-1185">Reference proteome</keyword>
<proteinExistence type="inferred from homology"/>
<feature type="transmembrane region" description="Helical" evidence="8">
    <location>
        <begin position="12"/>
        <end position="35"/>
    </location>
</feature>
<dbReference type="NCBIfam" id="TIGR03929">
    <property type="entry name" value="T7_esaA_Nterm"/>
    <property type="match status" value="1"/>
</dbReference>
<sequence>MKNLKSSGLWKIVAGIVLILALPILFFQLMGVSILDLDNPNKRVIAIVNEDQGITKGQENIDMGVEVVTILATDSPYEWKVVGRGAAENGLKSNQYEAIVYIPSNFSSNIMSYDQQNPAKAEFSYKVHSQKAGLRKERVLHEIESASNRVNEKVSTLYWTYVAQEMDHIKKEFANILGKETEFLTTMSDYYKPESETLAEEMKRQKEQMAGLLSTISSANNAHASRIQNAETFGNQMDGFISYVQQYKVFQDSQKEILKQVQDDSLAKIKVAAFSQSEKFNKTVQQLEESNEKLNDEIYKVNEIIDVNQEKFNALSELRKGEVDRQLNDLLAVQKTAIDRYNYSVLNSLEKGIEARKNGTAVLGLMDIGTDPQQLNTIREEMERKAAAKSETLLPGLEEERTKVNEILTALQSLKTKVAETDPTSTLVNDLEQLQGELTNVTALISQKEGIWNNSKQEGTNDYAAATEEYKNLLTNYHTVYGEYKSVQQIIDTYPADTVRLGLEISQKEEALLNHAQLTAEQKTRLQELFSKRVTNTELSSLLSYYATLEQFEFTLNEGGDSVNKDALLEDEILTALLKNVVDVNDLELESWTAVEESIPQTQLGMTDLSTTFAAIMSGQRETVEEQHLSLLNDLDTIDKQANLLLQQIQNPATMLGTGEPQQTVGEGEVVSSQQNVSNQLLSLSEMMNTLSERQNNLVNYANDLHAKADDIKSTSNEFSSKWETNVDAMTDFDGDIQSFLANTYVDGQENGYAFNHFVNPLGVKGATAVSEDGQKVPPVILFIILLISSLLIGYFTYQLKDGAIGLRVAMTIILSVLVGIIISLYSVNMYILNDERAIQWTIFTVLLLLASASIVRAALEFGQAAGWLASIALMCVYIVPLLILAVPDVSVPDILSNVYLSIKYEADTNFLVGVIITGAIAIVMLVVSYFVSKNNGQNATTVDEAYES</sequence>
<comment type="similarity">
    <text evidence="2">Belongs to the EsaA family.</text>
</comment>
<feature type="transmembrane region" description="Helical" evidence="8">
    <location>
        <begin position="867"/>
        <end position="887"/>
    </location>
</feature>
<dbReference type="RefSeq" id="WP_191696554.1">
    <property type="nucleotide sequence ID" value="NZ_JACSQO010000001.1"/>
</dbReference>
<evidence type="ECO:0000256" key="7">
    <source>
        <dbReference type="SAM" id="Coils"/>
    </source>
</evidence>
<accession>A0ABR8R5T2</accession>
<evidence type="ECO:0000256" key="8">
    <source>
        <dbReference type="SAM" id="Phobius"/>
    </source>
</evidence>
<organism evidence="9 10">
    <name type="scientific">Psychrobacillus faecigallinarum</name>
    <dbReference type="NCBI Taxonomy" id="2762235"/>
    <lineage>
        <taxon>Bacteria</taxon>
        <taxon>Bacillati</taxon>
        <taxon>Bacillota</taxon>
        <taxon>Bacilli</taxon>
        <taxon>Bacillales</taxon>
        <taxon>Bacillaceae</taxon>
        <taxon>Psychrobacillus</taxon>
    </lineage>
</organism>
<evidence type="ECO:0000256" key="2">
    <source>
        <dbReference type="ARBA" id="ARBA00008338"/>
    </source>
</evidence>
<keyword evidence="4 8" id="KW-0812">Transmembrane</keyword>
<evidence type="ECO:0000256" key="6">
    <source>
        <dbReference type="ARBA" id="ARBA00023136"/>
    </source>
</evidence>
<dbReference type="PANTHER" id="PTHR30294">
    <property type="entry name" value="MEMBRANE COMPONENT OF ABC TRANSPORTER YHHJ-RELATED"/>
    <property type="match status" value="1"/>
</dbReference>
<dbReference type="InterPro" id="IPR051449">
    <property type="entry name" value="ABC-2_transporter_component"/>
</dbReference>
<evidence type="ECO:0000256" key="1">
    <source>
        <dbReference type="ARBA" id="ARBA00004651"/>
    </source>
</evidence>
<dbReference type="Gene3D" id="3.40.1710.10">
    <property type="entry name" value="abc type-2 transporter like domain"/>
    <property type="match status" value="1"/>
</dbReference>
<dbReference type="Proteomes" id="UP000640786">
    <property type="component" value="Unassembled WGS sequence"/>
</dbReference>
<evidence type="ECO:0000256" key="5">
    <source>
        <dbReference type="ARBA" id="ARBA00022989"/>
    </source>
</evidence>
<protein>
    <submittedName>
        <fullName evidence="9">Type VII secretion protein EsaA</fullName>
    </submittedName>
</protein>
<keyword evidence="5 8" id="KW-1133">Transmembrane helix</keyword>
<reference evidence="9 10" key="1">
    <citation type="submission" date="2020-08" db="EMBL/GenBank/DDBJ databases">
        <title>A Genomic Blueprint of the Chicken Gut Microbiome.</title>
        <authorList>
            <person name="Gilroy R."/>
            <person name="Ravi A."/>
            <person name="Getino M."/>
            <person name="Pursley I."/>
            <person name="Horton D.L."/>
            <person name="Alikhan N.-F."/>
            <person name="Baker D."/>
            <person name="Gharbi K."/>
            <person name="Hall N."/>
            <person name="Watson M."/>
            <person name="Adriaenssens E.M."/>
            <person name="Foster-Nyarko E."/>
            <person name="Jarju S."/>
            <person name="Secka A."/>
            <person name="Antonio M."/>
            <person name="Oren A."/>
            <person name="Chaudhuri R."/>
            <person name="La Ragione R.M."/>
            <person name="Hildebrand F."/>
            <person name="Pallen M.J."/>
        </authorList>
    </citation>
    <scope>NUCLEOTIDE SEQUENCE [LARGE SCALE GENOMIC DNA]</scope>
    <source>
        <strain evidence="9 10">Sa2BUA9</strain>
    </source>
</reference>
<name>A0ABR8R5T2_9BACI</name>
<keyword evidence="7" id="KW-0175">Coiled coil</keyword>
<comment type="caution">
    <text evidence="9">The sequence shown here is derived from an EMBL/GenBank/DDBJ whole genome shotgun (WGS) entry which is preliminary data.</text>
</comment>
<feature type="transmembrane region" description="Helical" evidence="8">
    <location>
        <begin position="780"/>
        <end position="798"/>
    </location>
</feature>
<dbReference type="InterPro" id="IPR023838">
    <property type="entry name" value="T7SS_EsaA"/>
</dbReference>
<keyword evidence="3" id="KW-1003">Cell membrane</keyword>
<dbReference type="EMBL" id="JACSQO010000001">
    <property type="protein sequence ID" value="MBD7943133.1"/>
    <property type="molecule type" value="Genomic_DNA"/>
</dbReference>
<feature type="transmembrane region" description="Helical" evidence="8">
    <location>
        <begin position="805"/>
        <end position="826"/>
    </location>
</feature>